<sequence length="671" mass="77507">MWFIRFKQAMAILFMPWLLSLIVQSLGRLFLLFTYVSQHKILEYQNDVIELLTIGLRFDIRIANIAFGTLLILSLFTLFSAKVTAFWQKILSYLATCCLLLITVFTVINIFYYITYDRHIDVFIFGLIDDDTVAVLKTIWSDYPVIWGGFALILLTYVLFKFTTFWRCLITKRINHTTSSSIAIPCAIVVLIMLFIGCRGGVSTFPLREANGQISRYAMLNQFVPNGVIAMNWAYTAYQLEDQLVHLSPVQREQAMKAFFGEDKPDSVNIFMSETDQNPIAEAKLPNVVFSVMESMGSHLFQFDSANRDLLGTLRPHWQNDWLFSRFVSEGDGTIDSLNRFFVRSPMDKISQSIAQDAQFISNMFKPFKDNGYKIIYITAGNGAWRNLNQFLPKLGVDEFIEQNTLQHEFPDAELSTWGVPDEYMFKYAEKRLAQAEKNGEHVMIMMMSVTNHPPYHLPAGNPYFNYTFTPQELQRFKNMDSEIELRNMFNTFRYSNEQLGNFINWVKSQPLADHTILAATGDHNLRRIGYPDPQDLVLSHAVPFYLYVPKAYQYNSVYDKRRIGSHKDIMPTLYQLSLSQTPYYQTGCNLLATTLNPLWCNVGYNPYVTIDQYGAYALTNNTFLPWQDTEGLAVSDGQHELTPAQQAVLSRWQSWTKLLQWQLTKQIESH</sequence>
<dbReference type="Gene3D" id="3.40.720.10">
    <property type="entry name" value="Alkaline Phosphatase, subunit A"/>
    <property type="match status" value="1"/>
</dbReference>
<keyword evidence="3 6" id="KW-0812">Transmembrane</keyword>
<keyword evidence="8" id="KW-0808">Transferase</keyword>
<dbReference type="InterPro" id="IPR017850">
    <property type="entry name" value="Alkaline_phosphatase_core_sf"/>
</dbReference>
<evidence type="ECO:0000313" key="8">
    <source>
        <dbReference type="EMBL" id="RKS85899.1"/>
    </source>
</evidence>
<evidence type="ECO:0000256" key="6">
    <source>
        <dbReference type="SAM" id="Phobius"/>
    </source>
</evidence>
<dbReference type="Proteomes" id="UP000278542">
    <property type="component" value="Unassembled WGS sequence"/>
</dbReference>
<keyword evidence="2" id="KW-1003">Cell membrane</keyword>
<keyword evidence="4 6" id="KW-1133">Transmembrane helix</keyword>
<feature type="domain" description="Sulfatase N-terminal" evidence="7">
    <location>
        <begin position="286"/>
        <end position="577"/>
    </location>
</feature>
<feature type="transmembrane region" description="Helical" evidence="6">
    <location>
        <begin position="12"/>
        <end position="36"/>
    </location>
</feature>
<evidence type="ECO:0000313" key="9">
    <source>
        <dbReference type="Proteomes" id="UP000278542"/>
    </source>
</evidence>
<dbReference type="EMBL" id="RBWY01000002">
    <property type="protein sequence ID" value="RKS85899.1"/>
    <property type="molecule type" value="Genomic_DNA"/>
</dbReference>
<proteinExistence type="predicted"/>
<evidence type="ECO:0000256" key="1">
    <source>
        <dbReference type="ARBA" id="ARBA00004651"/>
    </source>
</evidence>
<organism evidence="8 9">
    <name type="scientific">Orbus hercynius</name>
    <dbReference type="NCBI Taxonomy" id="593135"/>
    <lineage>
        <taxon>Bacteria</taxon>
        <taxon>Pseudomonadati</taxon>
        <taxon>Pseudomonadota</taxon>
        <taxon>Gammaproteobacteria</taxon>
        <taxon>Orbales</taxon>
        <taxon>Orbaceae</taxon>
        <taxon>Orbus</taxon>
    </lineage>
</organism>
<dbReference type="OrthoDB" id="9760224at2"/>
<feature type="transmembrane region" description="Helical" evidence="6">
    <location>
        <begin position="182"/>
        <end position="202"/>
    </location>
</feature>
<reference evidence="8 9" key="1">
    <citation type="submission" date="2018-10" db="EMBL/GenBank/DDBJ databases">
        <title>Genomic Encyclopedia of Type Strains, Phase IV (KMG-IV): sequencing the most valuable type-strain genomes for metagenomic binning, comparative biology and taxonomic classification.</title>
        <authorList>
            <person name="Goeker M."/>
        </authorList>
    </citation>
    <scope>NUCLEOTIDE SEQUENCE [LARGE SCALE GENOMIC DNA]</scope>
    <source>
        <strain evidence="8 9">DSM 22228</strain>
    </source>
</reference>
<dbReference type="InterPro" id="IPR050448">
    <property type="entry name" value="OpgB/LTA_synthase_biosynth"/>
</dbReference>
<feature type="transmembrane region" description="Helical" evidence="6">
    <location>
        <begin position="91"/>
        <end position="114"/>
    </location>
</feature>
<evidence type="ECO:0000256" key="4">
    <source>
        <dbReference type="ARBA" id="ARBA00022989"/>
    </source>
</evidence>
<keyword evidence="9" id="KW-1185">Reference proteome</keyword>
<gene>
    <name evidence="8" type="ORF">DES39_1316</name>
</gene>
<dbReference type="PANTHER" id="PTHR47371">
    <property type="entry name" value="LIPOTEICHOIC ACID SYNTHASE"/>
    <property type="match status" value="1"/>
</dbReference>
<dbReference type="AlphaFoldDB" id="A0A495RER4"/>
<comment type="subcellular location">
    <subcellularLocation>
        <location evidence="1">Cell membrane</location>
        <topology evidence="1">Multi-pass membrane protein</topology>
    </subcellularLocation>
</comment>
<feature type="transmembrane region" description="Helical" evidence="6">
    <location>
        <begin position="145"/>
        <end position="170"/>
    </location>
</feature>
<dbReference type="GO" id="GO:0016740">
    <property type="term" value="F:transferase activity"/>
    <property type="evidence" value="ECO:0007669"/>
    <property type="project" value="UniProtKB-KW"/>
</dbReference>
<comment type="caution">
    <text evidence="8">The sequence shown here is derived from an EMBL/GenBank/DDBJ whole genome shotgun (WGS) entry which is preliminary data.</text>
</comment>
<evidence type="ECO:0000256" key="2">
    <source>
        <dbReference type="ARBA" id="ARBA00022475"/>
    </source>
</evidence>
<feature type="transmembrane region" description="Helical" evidence="6">
    <location>
        <begin position="60"/>
        <end position="79"/>
    </location>
</feature>
<name>A0A495RER4_9GAMM</name>
<dbReference type="Pfam" id="PF00884">
    <property type="entry name" value="Sulfatase"/>
    <property type="match status" value="1"/>
</dbReference>
<dbReference type="SUPFAM" id="SSF53649">
    <property type="entry name" value="Alkaline phosphatase-like"/>
    <property type="match status" value="1"/>
</dbReference>
<accession>A0A495RER4</accession>
<evidence type="ECO:0000259" key="7">
    <source>
        <dbReference type="Pfam" id="PF00884"/>
    </source>
</evidence>
<protein>
    <submittedName>
        <fullName evidence="8">Phosphoglycerol transferase MdoB-like AlkP superfamily enzyme</fullName>
    </submittedName>
</protein>
<dbReference type="InterPro" id="IPR000917">
    <property type="entry name" value="Sulfatase_N"/>
</dbReference>
<dbReference type="RefSeq" id="WP_121144990.1">
    <property type="nucleotide sequence ID" value="NZ_RBWY01000002.1"/>
</dbReference>
<dbReference type="GO" id="GO:0005886">
    <property type="term" value="C:plasma membrane"/>
    <property type="evidence" value="ECO:0007669"/>
    <property type="project" value="UniProtKB-SubCell"/>
</dbReference>
<keyword evidence="5 6" id="KW-0472">Membrane</keyword>
<dbReference type="PANTHER" id="PTHR47371:SF3">
    <property type="entry name" value="PHOSPHOGLYCEROL TRANSFERASE I"/>
    <property type="match status" value="1"/>
</dbReference>
<evidence type="ECO:0000256" key="3">
    <source>
        <dbReference type="ARBA" id="ARBA00022692"/>
    </source>
</evidence>
<dbReference type="CDD" id="cd16015">
    <property type="entry name" value="LTA_synthase"/>
    <property type="match status" value="1"/>
</dbReference>
<evidence type="ECO:0000256" key="5">
    <source>
        <dbReference type="ARBA" id="ARBA00023136"/>
    </source>
</evidence>